<dbReference type="OrthoDB" id="9811084at2"/>
<dbReference type="InterPro" id="IPR009057">
    <property type="entry name" value="Homeodomain-like_sf"/>
</dbReference>
<organism evidence="6 7">
    <name type="scientific">Nocardioides mangrovicus</name>
    <dbReference type="NCBI Taxonomy" id="2478913"/>
    <lineage>
        <taxon>Bacteria</taxon>
        <taxon>Bacillati</taxon>
        <taxon>Actinomycetota</taxon>
        <taxon>Actinomycetes</taxon>
        <taxon>Propionibacteriales</taxon>
        <taxon>Nocardioidaceae</taxon>
        <taxon>Nocardioides</taxon>
    </lineage>
</organism>
<dbReference type="PANTHER" id="PTHR47506:SF1">
    <property type="entry name" value="HTH-TYPE TRANSCRIPTIONAL REGULATOR YJDC"/>
    <property type="match status" value="1"/>
</dbReference>
<evidence type="ECO:0000259" key="5">
    <source>
        <dbReference type="PROSITE" id="PS50977"/>
    </source>
</evidence>
<proteinExistence type="predicted"/>
<keyword evidence="1" id="KW-0805">Transcription regulation</keyword>
<dbReference type="InterPro" id="IPR036271">
    <property type="entry name" value="Tet_transcr_reg_TetR-rel_C_sf"/>
</dbReference>
<dbReference type="Pfam" id="PF00440">
    <property type="entry name" value="TetR_N"/>
    <property type="match status" value="1"/>
</dbReference>
<dbReference type="RefSeq" id="WP_121805896.1">
    <property type="nucleotide sequence ID" value="NZ_RDBE01000006.1"/>
</dbReference>
<dbReference type="SUPFAM" id="SSF48498">
    <property type="entry name" value="Tetracyclin repressor-like, C-terminal domain"/>
    <property type="match status" value="1"/>
</dbReference>
<dbReference type="InterPro" id="IPR054156">
    <property type="entry name" value="YxaF_TetR_C"/>
</dbReference>
<evidence type="ECO:0000256" key="1">
    <source>
        <dbReference type="ARBA" id="ARBA00023015"/>
    </source>
</evidence>
<feature type="DNA-binding region" description="H-T-H motif" evidence="4">
    <location>
        <begin position="36"/>
        <end position="55"/>
    </location>
</feature>
<dbReference type="Gene3D" id="1.10.357.10">
    <property type="entry name" value="Tetracycline Repressor, domain 2"/>
    <property type="match status" value="1"/>
</dbReference>
<dbReference type="Proteomes" id="UP000281708">
    <property type="component" value="Unassembled WGS sequence"/>
</dbReference>
<dbReference type="AlphaFoldDB" id="A0A3L8P516"/>
<feature type="domain" description="HTH tetR-type" evidence="5">
    <location>
        <begin position="13"/>
        <end position="73"/>
    </location>
</feature>
<dbReference type="Pfam" id="PF21993">
    <property type="entry name" value="TetR_C_13_2"/>
    <property type="match status" value="1"/>
</dbReference>
<gene>
    <name evidence="6" type="ORF">D9V37_08000</name>
</gene>
<dbReference type="EMBL" id="RDBE01000006">
    <property type="protein sequence ID" value="RLV50132.1"/>
    <property type="molecule type" value="Genomic_DNA"/>
</dbReference>
<reference evidence="6 7" key="1">
    <citation type="submission" date="2018-10" db="EMBL/GenBank/DDBJ databases">
        <title>Marmoricola sp. 4Q3S-7 whole genome shotgun sequence.</title>
        <authorList>
            <person name="Li F."/>
        </authorList>
    </citation>
    <scope>NUCLEOTIDE SEQUENCE [LARGE SCALE GENOMIC DNA]</scope>
    <source>
        <strain evidence="6 7">4Q3S-7</strain>
    </source>
</reference>
<accession>A0A3L8P516</accession>
<evidence type="ECO:0000256" key="3">
    <source>
        <dbReference type="ARBA" id="ARBA00023163"/>
    </source>
</evidence>
<dbReference type="InterPro" id="IPR001647">
    <property type="entry name" value="HTH_TetR"/>
</dbReference>
<keyword evidence="7" id="KW-1185">Reference proteome</keyword>
<dbReference type="SUPFAM" id="SSF46689">
    <property type="entry name" value="Homeodomain-like"/>
    <property type="match status" value="1"/>
</dbReference>
<dbReference type="PRINTS" id="PR00455">
    <property type="entry name" value="HTHTETR"/>
</dbReference>
<dbReference type="PANTHER" id="PTHR47506">
    <property type="entry name" value="TRANSCRIPTIONAL REGULATORY PROTEIN"/>
    <property type="match status" value="1"/>
</dbReference>
<comment type="caution">
    <text evidence="6">The sequence shown here is derived from an EMBL/GenBank/DDBJ whole genome shotgun (WGS) entry which is preliminary data.</text>
</comment>
<keyword evidence="3" id="KW-0804">Transcription</keyword>
<keyword evidence="2 4" id="KW-0238">DNA-binding</keyword>
<sequence>MAAASSPTTPRGADKRDRLVDGARQVFYERGVERTTIADIAEHTGIPVGNIYYYFKTKDEFVDAVVKTHADAREQLLARLGRRRTPRARLKALIEELDATRDLITDYGCPIGTLSTELNKRSGTHQALGSRELLGSMVDWVEEQFNEMGRSDARDLAVNLIATYEGATILTHSLRDPDLLHRQSQRLRRWIDSLQSAAG</sequence>
<name>A0A3L8P516_9ACTN</name>
<evidence type="ECO:0000256" key="2">
    <source>
        <dbReference type="ARBA" id="ARBA00023125"/>
    </source>
</evidence>
<dbReference type="GO" id="GO:0003677">
    <property type="term" value="F:DNA binding"/>
    <property type="evidence" value="ECO:0007669"/>
    <property type="project" value="UniProtKB-UniRule"/>
</dbReference>
<protein>
    <submittedName>
        <fullName evidence="6">TetR/AcrR family transcriptional regulator</fullName>
    </submittedName>
</protein>
<evidence type="ECO:0000256" key="4">
    <source>
        <dbReference type="PROSITE-ProRule" id="PRU00335"/>
    </source>
</evidence>
<evidence type="ECO:0000313" key="6">
    <source>
        <dbReference type="EMBL" id="RLV50132.1"/>
    </source>
</evidence>
<dbReference type="PROSITE" id="PS50977">
    <property type="entry name" value="HTH_TETR_2"/>
    <property type="match status" value="1"/>
</dbReference>
<evidence type="ECO:0000313" key="7">
    <source>
        <dbReference type="Proteomes" id="UP000281708"/>
    </source>
</evidence>